<proteinExistence type="predicted"/>
<keyword evidence="2" id="KW-1185">Reference proteome</keyword>
<dbReference type="RefSeq" id="WP_259552691.1">
    <property type="nucleotide sequence ID" value="NZ_BAABHW010000005.1"/>
</dbReference>
<accession>A0ABP9LHY0</accession>
<gene>
    <name evidence="1" type="ORF">GCM10023209_30520</name>
</gene>
<evidence type="ECO:0000313" key="2">
    <source>
        <dbReference type="Proteomes" id="UP001499910"/>
    </source>
</evidence>
<evidence type="ECO:0000313" key="1">
    <source>
        <dbReference type="EMBL" id="GAA5078929.1"/>
    </source>
</evidence>
<comment type="caution">
    <text evidence="1">The sequence shown here is derived from an EMBL/GenBank/DDBJ whole genome shotgun (WGS) entry which is preliminary data.</text>
</comment>
<evidence type="ECO:0008006" key="3">
    <source>
        <dbReference type="Google" id="ProtNLM"/>
    </source>
</evidence>
<reference evidence="2" key="1">
    <citation type="journal article" date="2019" name="Int. J. Syst. Evol. Microbiol.">
        <title>The Global Catalogue of Microorganisms (GCM) 10K type strain sequencing project: providing services to taxonomists for standard genome sequencing and annotation.</title>
        <authorList>
            <consortium name="The Broad Institute Genomics Platform"/>
            <consortium name="The Broad Institute Genome Sequencing Center for Infectious Disease"/>
            <person name="Wu L."/>
            <person name="Ma J."/>
        </authorList>
    </citation>
    <scope>NUCLEOTIDE SEQUENCE [LARGE SCALE GENOMIC DNA]</scope>
    <source>
        <strain evidence="2">JCM 18015</strain>
    </source>
</reference>
<protein>
    <recommendedName>
        <fullName evidence="3">Secreted protein</fullName>
    </recommendedName>
</protein>
<dbReference type="EMBL" id="BAABHW010000005">
    <property type="protein sequence ID" value="GAA5078929.1"/>
    <property type="molecule type" value="Genomic_DNA"/>
</dbReference>
<dbReference type="Proteomes" id="UP001499910">
    <property type="component" value="Unassembled WGS sequence"/>
</dbReference>
<sequence length="115" mass="12163">MWFRRFSPVLICLALGACQDTGASDEVDPFAPPTEQEIADCAASGGYIGSGGLMPWACRYDLSDGGQACTRSTDCEGMCLVNPEANRGECAAVSPVFGCVGMLDERGERVEICID</sequence>
<organism evidence="1 2">
    <name type="scientific">[Roseibacterium] beibuensis</name>
    <dbReference type="NCBI Taxonomy" id="1193142"/>
    <lineage>
        <taxon>Bacteria</taxon>
        <taxon>Pseudomonadati</taxon>
        <taxon>Pseudomonadota</taxon>
        <taxon>Alphaproteobacteria</taxon>
        <taxon>Rhodobacterales</taxon>
        <taxon>Roseobacteraceae</taxon>
        <taxon>Roseicyclus</taxon>
    </lineage>
</organism>
<dbReference type="PROSITE" id="PS51257">
    <property type="entry name" value="PROKAR_LIPOPROTEIN"/>
    <property type="match status" value="1"/>
</dbReference>
<name>A0ABP9LHY0_9RHOB</name>